<evidence type="ECO:0000256" key="4">
    <source>
        <dbReference type="ARBA" id="ARBA00022989"/>
    </source>
</evidence>
<feature type="domain" description="Cationic amino acid transporter C-terminal" evidence="7">
    <location>
        <begin position="503"/>
        <end position="553"/>
    </location>
</feature>
<evidence type="ECO:0000256" key="1">
    <source>
        <dbReference type="ARBA" id="ARBA00004141"/>
    </source>
</evidence>
<feature type="transmembrane region" description="Helical" evidence="6">
    <location>
        <begin position="205"/>
        <end position="227"/>
    </location>
</feature>
<protein>
    <recommendedName>
        <fullName evidence="7">Cationic amino acid transporter C-terminal domain-containing protein</fullName>
    </recommendedName>
</protein>
<comment type="similarity">
    <text evidence="2">Belongs to the amino acid-polyamine-organocation (APC) superfamily. Cationic amino acid transporter (CAT) (TC 2.A.3.3) family.</text>
</comment>
<feature type="transmembrane region" description="Helical" evidence="6">
    <location>
        <begin position="54"/>
        <end position="73"/>
    </location>
</feature>
<dbReference type="Pfam" id="PF13906">
    <property type="entry name" value="AA_permease_C"/>
    <property type="match status" value="1"/>
</dbReference>
<feature type="transmembrane region" description="Helical" evidence="6">
    <location>
        <begin position="473"/>
        <end position="494"/>
    </location>
</feature>
<proteinExistence type="inferred from homology"/>
<evidence type="ECO:0000313" key="9">
    <source>
        <dbReference type="Proteomes" id="UP000327013"/>
    </source>
</evidence>
<dbReference type="EMBL" id="CM017324">
    <property type="protein sequence ID" value="KAE8038015.1"/>
    <property type="molecule type" value="Genomic_DNA"/>
</dbReference>
<reference evidence="8 9" key="1">
    <citation type="submission" date="2019-06" db="EMBL/GenBank/DDBJ databases">
        <title>A chromosomal-level reference genome of Carpinus fangiana (Coryloideae, Betulaceae).</title>
        <authorList>
            <person name="Yang X."/>
            <person name="Wang Z."/>
            <person name="Zhang L."/>
            <person name="Hao G."/>
            <person name="Liu J."/>
            <person name="Yang Y."/>
        </authorList>
    </citation>
    <scope>NUCLEOTIDE SEQUENCE [LARGE SCALE GENOMIC DNA]</scope>
    <source>
        <strain evidence="8">Cfa_2016G</strain>
        <tissue evidence="8">Leaf</tissue>
    </source>
</reference>
<dbReference type="GO" id="GO:0015171">
    <property type="term" value="F:amino acid transmembrane transporter activity"/>
    <property type="evidence" value="ECO:0007669"/>
    <property type="project" value="TreeGrafter"/>
</dbReference>
<gene>
    <name evidence="8" type="ORF">FH972_010563</name>
</gene>
<evidence type="ECO:0000259" key="7">
    <source>
        <dbReference type="Pfam" id="PF13906"/>
    </source>
</evidence>
<organism evidence="8 9">
    <name type="scientific">Carpinus fangiana</name>
    <dbReference type="NCBI Taxonomy" id="176857"/>
    <lineage>
        <taxon>Eukaryota</taxon>
        <taxon>Viridiplantae</taxon>
        <taxon>Streptophyta</taxon>
        <taxon>Embryophyta</taxon>
        <taxon>Tracheophyta</taxon>
        <taxon>Spermatophyta</taxon>
        <taxon>Magnoliopsida</taxon>
        <taxon>eudicotyledons</taxon>
        <taxon>Gunneridae</taxon>
        <taxon>Pentapetalae</taxon>
        <taxon>rosids</taxon>
        <taxon>fabids</taxon>
        <taxon>Fagales</taxon>
        <taxon>Betulaceae</taxon>
        <taxon>Carpinus</taxon>
    </lineage>
</organism>
<feature type="transmembrane region" description="Helical" evidence="6">
    <location>
        <begin position="151"/>
        <end position="169"/>
    </location>
</feature>
<keyword evidence="4 6" id="KW-1133">Transmembrane helix</keyword>
<feature type="transmembrane region" description="Helical" evidence="6">
    <location>
        <begin position="334"/>
        <end position="359"/>
    </location>
</feature>
<feature type="transmembrane region" description="Helical" evidence="6">
    <location>
        <begin position="181"/>
        <end position="198"/>
    </location>
</feature>
<feature type="transmembrane region" description="Helical" evidence="6">
    <location>
        <begin position="247"/>
        <end position="269"/>
    </location>
</feature>
<evidence type="ECO:0000256" key="3">
    <source>
        <dbReference type="ARBA" id="ARBA00022692"/>
    </source>
</evidence>
<dbReference type="Pfam" id="PF13520">
    <property type="entry name" value="AA_permease_2"/>
    <property type="match status" value="1"/>
</dbReference>
<dbReference type="PANTHER" id="PTHR43243:SF41">
    <property type="entry name" value="CATIONIC AMINO ACID TRANSPORTER 7, CHLOROPLASTIC"/>
    <property type="match status" value="1"/>
</dbReference>
<keyword evidence="5 6" id="KW-0472">Membrane</keyword>
<dbReference type="PANTHER" id="PTHR43243">
    <property type="entry name" value="INNER MEMBRANE TRANSPORTER YGJI-RELATED"/>
    <property type="match status" value="1"/>
</dbReference>
<feature type="transmembrane region" description="Helical" evidence="6">
    <location>
        <begin position="506"/>
        <end position="524"/>
    </location>
</feature>
<dbReference type="AlphaFoldDB" id="A0A660KRU5"/>
<feature type="transmembrane region" description="Helical" evidence="6">
    <location>
        <begin position="119"/>
        <end position="139"/>
    </location>
</feature>
<dbReference type="InterPro" id="IPR029485">
    <property type="entry name" value="CAT_C"/>
</dbReference>
<keyword evidence="9" id="KW-1185">Reference proteome</keyword>
<feature type="transmembrane region" description="Helical" evidence="6">
    <location>
        <begin position="393"/>
        <end position="426"/>
    </location>
</feature>
<feature type="transmembrane region" description="Helical" evidence="6">
    <location>
        <begin position="531"/>
        <end position="548"/>
    </location>
</feature>
<evidence type="ECO:0000313" key="8">
    <source>
        <dbReference type="EMBL" id="KAE8038015.1"/>
    </source>
</evidence>
<dbReference type="OrthoDB" id="3900342at2759"/>
<evidence type="ECO:0000256" key="2">
    <source>
        <dbReference type="ARBA" id="ARBA00008572"/>
    </source>
</evidence>
<sequence length="583" mass="63266">MESHRSSFSSARAYLRALAQTPARLARRAGSVSFEEVSRVKALSGPDMRRTLRWYDLVGLGIGGMVGAGVFVTTGRAATHLAGPAVVISYAIAGLCALLSAFCYTEFAVDLPVAGGAFSYIRITFGEFAAFLTGTNLVMDYVMSNAAVARSFTAYLGTAFGISTAKWRLTVHSIPDGFNQIDIVAVVVVLLITLVICYSTRESSVLNMVLTVLHILFISFIIVVGFWQGEWSNFIEPGDPKHHPSGFFPYGASGVFNGAAMVYISYIGYDAVSTMAEEVRDPVKDIPIGVSGSVIIVTFLYCLMAASMSMLLPYDMIDADAPFSAAFRGNKNGLGWVSNVIGAGASFGILTSLLVAMLGQARYMCVIGRSSVVPAWFARVHPKTSTPVNASTFLGIFTAAIALFTDLNVLLNLISIGTLFVFYMVANAVVYRRYVVLGTTNPRPTLSFLCSLTLTSIIFTLLWHFAPHGKPKAFMLGACGVVALAILQIFHWMVPQARKPEFWGVPWMPWIPSLSIFLNVFLLGSLDGPSYVRFGLFSAIVVIVYVFYSVHASFDAEEDGFLGQKNGGIRMESRESEDLRLKV</sequence>
<evidence type="ECO:0000256" key="6">
    <source>
        <dbReference type="SAM" id="Phobius"/>
    </source>
</evidence>
<dbReference type="InterPro" id="IPR002293">
    <property type="entry name" value="AA/rel_permease1"/>
</dbReference>
<name>A0A660KRU5_9ROSI</name>
<comment type="subcellular location">
    <subcellularLocation>
        <location evidence="1">Membrane</location>
        <topology evidence="1">Multi-pass membrane protein</topology>
    </subcellularLocation>
</comment>
<feature type="transmembrane region" description="Helical" evidence="6">
    <location>
        <begin position="85"/>
        <end position="107"/>
    </location>
</feature>
<dbReference type="Gene3D" id="1.20.1740.10">
    <property type="entry name" value="Amino acid/polyamine transporter I"/>
    <property type="match status" value="1"/>
</dbReference>
<dbReference type="Proteomes" id="UP000327013">
    <property type="component" value="Chromosome 4"/>
</dbReference>
<feature type="transmembrane region" description="Helical" evidence="6">
    <location>
        <begin position="446"/>
        <end position="466"/>
    </location>
</feature>
<keyword evidence="3 6" id="KW-0812">Transmembrane</keyword>
<dbReference type="GO" id="GO:0005886">
    <property type="term" value="C:plasma membrane"/>
    <property type="evidence" value="ECO:0007669"/>
    <property type="project" value="TreeGrafter"/>
</dbReference>
<evidence type="ECO:0000256" key="5">
    <source>
        <dbReference type="ARBA" id="ARBA00023136"/>
    </source>
</evidence>
<accession>A0A660KRU5</accession>
<feature type="transmembrane region" description="Helical" evidence="6">
    <location>
        <begin position="290"/>
        <end position="314"/>
    </location>
</feature>